<reference evidence="1 2" key="1">
    <citation type="submission" date="2021-01" db="EMBL/GenBank/DDBJ databases">
        <title>Tumebacillus sp. strain ITR2 16S ribosomal RNA gene Genome sequencing and assembly.</title>
        <authorList>
            <person name="Kang M."/>
        </authorList>
    </citation>
    <scope>NUCLEOTIDE SEQUENCE [LARGE SCALE GENOMIC DNA]</scope>
    <source>
        <strain evidence="1 2">ITR2</strain>
    </source>
</reference>
<name>A0ABS1J713_9BACL</name>
<evidence type="ECO:0000313" key="1">
    <source>
        <dbReference type="EMBL" id="MBL0385985.1"/>
    </source>
</evidence>
<dbReference type="Proteomes" id="UP000602284">
    <property type="component" value="Unassembled WGS sequence"/>
</dbReference>
<protein>
    <submittedName>
        <fullName evidence="1">Uncharacterized protein</fullName>
    </submittedName>
</protein>
<comment type="caution">
    <text evidence="1">The sequence shown here is derived from an EMBL/GenBank/DDBJ whole genome shotgun (WGS) entry which is preliminary data.</text>
</comment>
<keyword evidence="2" id="KW-1185">Reference proteome</keyword>
<accession>A0ABS1J713</accession>
<gene>
    <name evidence="1" type="ORF">JJB07_04905</name>
</gene>
<dbReference type="RefSeq" id="WP_201631642.1">
    <property type="nucleotide sequence ID" value="NZ_JAEQNB010000001.1"/>
</dbReference>
<dbReference type="EMBL" id="JAEQNB010000001">
    <property type="protein sequence ID" value="MBL0385985.1"/>
    <property type="molecule type" value="Genomic_DNA"/>
</dbReference>
<evidence type="ECO:0000313" key="2">
    <source>
        <dbReference type="Proteomes" id="UP000602284"/>
    </source>
</evidence>
<proteinExistence type="predicted"/>
<sequence>MYRKKGITVAASVAFIAMLGTGFALKDSLFPAYAEMSDVDVNLTSTSIESTIVNRELVKKLVGMSYYENQIPIQFSNIGLSDSSVNLYTLYWTLDIMDQLGQPLPVSELEKFTQDLNISKKTESIPEVMRNNYQAGIANRLELGDSDKGKYVDELMGHYDDVDHLFYFSSKDEDVTGKLSTTLEVISTLKTMGIPLDKKQEIVDKCLQLYNNDENFPEHKPIESMGKGAVLISILKELGYTASDFKGQLVDRSNWLTELNQNPTGYIHPSDMSAILYVHEMITVNEFFGTSYQVPKAMLDDSLRNSSYDKDGKEFIVEPLIVSKAMAVYKKFDYPFPFLDQVKAYVKDMSSTGYNKNGVVSENMRENYYGIALAKKFGYAFDEKAMTHFLENTYQTQVEENSSISGYNKLDNIYCLVLSYQAMGMELKDTSIISQAVVRYLQDYDVVDPTKYGESLNTFDTGFKILSLLHEKIPTDLNKKTVELIESLDNDQQIYNTMKVNKVYNLINCVGYENQHSKEIISKVMETLNKLKIEGAYKSKVAADLPDIVSTCEAVQVLKSRNQFNDVQRQEVREYLKSIFPSSDSTDSNSNATTWPNLMQLYYECLLSSY</sequence>
<organism evidence="1 2">
    <name type="scientific">Tumebacillus amylolyticus</name>
    <dbReference type="NCBI Taxonomy" id="2801339"/>
    <lineage>
        <taxon>Bacteria</taxon>
        <taxon>Bacillati</taxon>
        <taxon>Bacillota</taxon>
        <taxon>Bacilli</taxon>
        <taxon>Bacillales</taxon>
        <taxon>Alicyclobacillaceae</taxon>
        <taxon>Tumebacillus</taxon>
    </lineage>
</organism>